<evidence type="ECO:0000313" key="2">
    <source>
        <dbReference type="Proteomes" id="UP000094569"/>
    </source>
</evidence>
<comment type="caution">
    <text evidence="1">The sequence shown here is derived from an EMBL/GenBank/DDBJ whole genome shotgun (WGS) entry which is preliminary data.</text>
</comment>
<accession>A0A1E3BGC7</accession>
<organism evidence="1 2">
    <name type="scientific">Aspergillus cristatus</name>
    <name type="common">Chinese Fuzhuan brick tea-fermentation fungus</name>
    <name type="synonym">Eurotium cristatum</name>
    <dbReference type="NCBI Taxonomy" id="573508"/>
    <lineage>
        <taxon>Eukaryota</taxon>
        <taxon>Fungi</taxon>
        <taxon>Dikarya</taxon>
        <taxon>Ascomycota</taxon>
        <taxon>Pezizomycotina</taxon>
        <taxon>Eurotiomycetes</taxon>
        <taxon>Eurotiomycetidae</taxon>
        <taxon>Eurotiales</taxon>
        <taxon>Aspergillaceae</taxon>
        <taxon>Aspergillus</taxon>
        <taxon>Aspergillus subgen. Aspergillus</taxon>
    </lineage>
</organism>
<proteinExistence type="predicted"/>
<name>A0A1E3BGC7_ASPCR</name>
<dbReference type="EMBL" id="JXNT01000004">
    <property type="protein sequence ID" value="ODM19948.1"/>
    <property type="molecule type" value="Genomic_DNA"/>
</dbReference>
<gene>
    <name evidence="1" type="ORF">SI65_04934</name>
</gene>
<dbReference type="VEuPathDB" id="FungiDB:SI65_04934"/>
<dbReference type="OrthoDB" id="2441642at2759"/>
<dbReference type="STRING" id="573508.A0A1E3BGC7"/>
<protein>
    <submittedName>
        <fullName evidence="1">Uncharacterized protein</fullName>
    </submittedName>
</protein>
<dbReference type="Proteomes" id="UP000094569">
    <property type="component" value="Unassembled WGS sequence"/>
</dbReference>
<evidence type="ECO:0000313" key="1">
    <source>
        <dbReference type="EMBL" id="ODM19948.1"/>
    </source>
</evidence>
<dbReference type="AlphaFoldDB" id="A0A1E3BGC7"/>
<sequence length="218" mass="23654">MAVAGAVQNQPARVSSSSCSTAMLPGNGGLTLEGLDFSGLELTCPIDVDEITTRWMKPYIPGPGEKIKSYPAGVVSFISRMLNSYKAVATRGRKLVPFIHSSQMEHPPSSPLTTCLSLVRMCQNPLPGSEDAAAVIIQREMENITALRESYDDMSLLAAFQAYLVYTVVFFFHLSQAGNSHLRTLPVDEDLYALLNNTGPGPDGKNGLSLRRNVELCM</sequence>
<keyword evidence="2" id="KW-1185">Reference proteome</keyword>
<reference evidence="1 2" key="1">
    <citation type="journal article" date="2016" name="BMC Genomics">
        <title>Comparative genomic and transcriptomic analyses of the Fuzhuan brick tea-fermentation fungus Aspergillus cristatus.</title>
        <authorList>
            <person name="Ge Y."/>
            <person name="Wang Y."/>
            <person name="Liu Y."/>
            <person name="Tan Y."/>
            <person name="Ren X."/>
            <person name="Zhang X."/>
            <person name="Hyde K.D."/>
            <person name="Liu Y."/>
            <person name="Liu Z."/>
        </authorList>
    </citation>
    <scope>NUCLEOTIDE SEQUENCE [LARGE SCALE GENOMIC DNA]</scope>
    <source>
        <strain evidence="1 2">GZAAS20.1005</strain>
    </source>
</reference>